<dbReference type="PANTHER" id="PTHR46401">
    <property type="entry name" value="GLYCOSYLTRANSFERASE WBBK-RELATED"/>
    <property type="match status" value="1"/>
</dbReference>
<dbReference type="PANTHER" id="PTHR46401:SF2">
    <property type="entry name" value="GLYCOSYLTRANSFERASE WBBK-RELATED"/>
    <property type="match status" value="1"/>
</dbReference>
<evidence type="ECO:0000259" key="3">
    <source>
        <dbReference type="Pfam" id="PF00534"/>
    </source>
</evidence>
<dbReference type="AlphaFoldDB" id="A0A3Q9IC25"/>
<evidence type="ECO:0000313" key="5">
    <source>
        <dbReference type="Proteomes" id="UP000270678"/>
    </source>
</evidence>
<dbReference type="GO" id="GO:0016757">
    <property type="term" value="F:glycosyltransferase activity"/>
    <property type="evidence" value="ECO:0007669"/>
    <property type="project" value="InterPro"/>
</dbReference>
<protein>
    <submittedName>
        <fullName evidence="4">Glycosyltransferase</fullName>
    </submittedName>
</protein>
<sequence>MKKIGVFLGFQPGVNLANEGIGRLLAFLLKENSTRPFVLYSPSWLQESIINLLDDNNVPTDNIEIIYLKKYPIGVRIKQFISDRKNKKKVQRERKLRERVKRFVLRTVSDLVTDFFSTSTVTLILLKTIIYLIIAVILLPIFMVFVVLYLAFLLMEKVSGYLIRGIQGINQRSGFLNKIKKVVSKGMSGLYQKVLDSELQRLTRLINSRNEIDVCFIPSMVWPQIKDLKCKKVLAAPDIVFYDFPTQFPGVSGIHNRIRKSISAADSIICYSEHVKQHHLINICGVEAEKITVIKHANVDMSAHIKVSKSIEKYLSPIMNAKEMVKIYSNTKFYPGDILYKTDISRFDYLVYSSQFRPHKNIFNLIKAIKIINVDRQKNVKLILTGNITCVDYIQKYIQENHLANDILMFYDLPSEVLASINSLAKCSVNPTLFEGGFPFTFSEAYSVGTPSIMSDIPVVRAEISNRDLSAKMLFNPYNPHSIADKIMWGIENRDALFKEQAALYEKFSERTWKQVVLEYNNVFSKTISG</sequence>
<reference evidence="5" key="1">
    <citation type="submission" date="2018-12" db="EMBL/GenBank/DDBJ databases">
        <title>Complete genome sequence of Paenibacillus sp. MBLB1234.</title>
        <authorList>
            <person name="Nam Y.-D."/>
            <person name="Kang J."/>
            <person name="Chung W.-H."/>
            <person name="Park Y.S."/>
        </authorList>
    </citation>
    <scope>NUCLEOTIDE SEQUENCE [LARGE SCALE GENOMIC DNA]</scope>
    <source>
        <strain evidence="5">MBLB1234</strain>
    </source>
</reference>
<dbReference type="KEGG" id="plut:EI981_25845"/>
<dbReference type="OrthoDB" id="9801609at2"/>
<keyword evidence="1 4" id="KW-0808">Transferase</keyword>
<gene>
    <name evidence="4" type="ORF">EI981_25845</name>
</gene>
<evidence type="ECO:0000256" key="1">
    <source>
        <dbReference type="ARBA" id="ARBA00022679"/>
    </source>
</evidence>
<keyword evidence="2" id="KW-0812">Transmembrane</keyword>
<feature type="transmembrane region" description="Helical" evidence="2">
    <location>
        <begin position="130"/>
        <end position="154"/>
    </location>
</feature>
<keyword evidence="2" id="KW-0472">Membrane</keyword>
<dbReference type="RefSeq" id="WP_127003120.1">
    <property type="nucleotide sequence ID" value="NZ_CP034346.1"/>
</dbReference>
<feature type="domain" description="Glycosyl transferase family 1" evidence="3">
    <location>
        <begin position="349"/>
        <end position="499"/>
    </location>
</feature>
<evidence type="ECO:0000313" key="4">
    <source>
        <dbReference type="EMBL" id="AZS17512.1"/>
    </source>
</evidence>
<dbReference type="EMBL" id="CP034346">
    <property type="protein sequence ID" value="AZS17512.1"/>
    <property type="molecule type" value="Genomic_DNA"/>
</dbReference>
<dbReference type="Pfam" id="PF00534">
    <property type="entry name" value="Glycos_transf_1"/>
    <property type="match status" value="1"/>
</dbReference>
<dbReference type="Gene3D" id="3.40.50.2000">
    <property type="entry name" value="Glycogen Phosphorylase B"/>
    <property type="match status" value="2"/>
</dbReference>
<proteinExistence type="predicted"/>
<name>A0A3Q9IC25_9BACL</name>
<keyword evidence="2" id="KW-1133">Transmembrane helix</keyword>
<evidence type="ECO:0000256" key="2">
    <source>
        <dbReference type="SAM" id="Phobius"/>
    </source>
</evidence>
<keyword evidence="5" id="KW-1185">Reference proteome</keyword>
<accession>A0A3Q9IC25</accession>
<dbReference type="InterPro" id="IPR001296">
    <property type="entry name" value="Glyco_trans_1"/>
</dbReference>
<organism evidence="4 5">
    <name type="scientific">Paenibacillus lutimineralis</name>
    <dbReference type="NCBI Taxonomy" id="2707005"/>
    <lineage>
        <taxon>Bacteria</taxon>
        <taxon>Bacillati</taxon>
        <taxon>Bacillota</taxon>
        <taxon>Bacilli</taxon>
        <taxon>Bacillales</taxon>
        <taxon>Paenibacillaceae</taxon>
        <taxon>Paenibacillus</taxon>
    </lineage>
</organism>
<dbReference type="Proteomes" id="UP000270678">
    <property type="component" value="Chromosome"/>
</dbReference>
<dbReference type="SUPFAM" id="SSF53756">
    <property type="entry name" value="UDP-Glycosyltransferase/glycogen phosphorylase"/>
    <property type="match status" value="1"/>
</dbReference>
<dbReference type="GO" id="GO:0009103">
    <property type="term" value="P:lipopolysaccharide biosynthetic process"/>
    <property type="evidence" value="ECO:0007669"/>
    <property type="project" value="TreeGrafter"/>
</dbReference>